<keyword evidence="2" id="KW-1185">Reference proteome</keyword>
<reference evidence="1" key="1">
    <citation type="submission" date="2022-04" db="EMBL/GenBank/DDBJ databases">
        <title>A functionally conserved STORR gene fusion in Papaver species that diverged 16.8 million years ago.</title>
        <authorList>
            <person name="Catania T."/>
        </authorList>
    </citation>
    <scope>NUCLEOTIDE SEQUENCE</scope>
    <source>
        <strain evidence="1">S-188037</strain>
    </source>
</reference>
<dbReference type="PROSITE" id="PS51257">
    <property type="entry name" value="PROKAR_LIPOPROTEIN"/>
    <property type="match status" value="1"/>
</dbReference>
<comment type="caution">
    <text evidence="1">The sequence shown here is derived from an EMBL/GenBank/DDBJ whole genome shotgun (WGS) entry which is preliminary data.</text>
</comment>
<accession>A0AAD4SZD1</accession>
<sequence>MIKKDSGPEVIGGVTGIGAEAGHVIATAVGCRNSQPKQYTGNFGLQPCSSGDFLGAVLFCKGDCKGKALGSTLNGWGCSNYLHKTLALSFDD</sequence>
<dbReference type="AlphaFoldDB" id="A0AAD4SZD1"/>
<evidence type="ECO:0000313" key="1">
    <source>
        <dbReference type="EMBL" id="KAI3931002.1"/>
    </source>
</evidence>
<dbReference type="EMBL" id="JAJJMB010007312">
    <property type="protein sequence ID" value="KAI3931002.1"/>
    <property type="molecule type" value="Genomic_DNA"/>
</dbReference>
<dbReference type="Proteomes" id="UP001202328">
    <property type="component" value="Unassembled WGS sequence"/>
</dbReference>
<name>A0AAD4SZD1_9MAGN</name>
<proteinExistence type="predicted"/>
<protein>
    <submittedName>
        <fullName evidence="1">Uncharacterized protein</fullName>
    </submittedName>
</protein>
<evidence type="ECO:0000313" key="2">
    <source>
        <dbReference type="Proteomes" id="UP001202328"/>
    </source>
</evidence>
<organism evidence="1 2">
    <name type="scientific">Papaver atlanticum</name>
    <dbReference type="NCBI Taxonomy" id="357466"/>
    <lineage>
        <taxon>Eukaryota</taxon>
        <taxon>Viridiplantae</taxon>
        <taxon>Streptophyta</taxon>
        <taxon>Embryophyta</taxon>
        <taxon>Tracheophyta</taxon>
        <taxon>Spermatophyta</taxon>
        <taxon>Magnoliopsida</taxon>
        <taxon>Ranunculales</taxon>
        <taxon>Papaveraceae</taxon>
        <taxon>Papaveroideae</taxon>
        <taxon>Papaver</taxon>
    </lineage>
</organism>
<gene>
    <name evidence="1" type="ORF">MKW98_030241</name>
</gene>